<evidence type="ECO:0000313" key="9">
    <source>
        <dbReference type="EMBL" id="ADU22682.1"/>
    </source>
</evidence>
<feature type="transmembrane region" description="Helical" evidence="7">
    <location>
        <begin position="258"/>
        <end position="277"/>
    </location>
</feature>
<dbReference type="eggNOG" id="COG4209">
    <property type="taxonomic scope" value="Bacteria"/>
</dbReference>
<gene>
    <name evidence="9" type="ordered locus">Rumal_2196</name>
</gene>
<sequence length="354" mass="39761">MTNKATDFLIFDEESGTYKEDPEQAVRDDVEKHYWKNVIRTVLKDWRLYLMLVPMILVFLLWRYFPMYELLGSFKLTEDAKTVSEQYYSGFSYFRTLLIGKGNAELSTQFWRAFRNTFLLSFYGLVFGFPMPILIALFFNEIRSNIARSIYQVLTYLPKFMSTVVMTSLVMMLVKQGSDTSGMQPGVIAHMLSGLGLISADTAYAGMLNDPKFFRAIYQISGIWESAGYDSIVFFAAIIAISPTSYEAAQIDGANKLAQMRYVVLPSILSTIVIMLITRIGSLLNIGYEKVLLLYNPNTYVTADVVSTFAQRNGIAGSLKGLASAAEMMNNIIGMLLVIGANTISRKASDVSLY</sequence>
<dbReference type="RefSeq" id="WP_013498839.1">
    <property type="nucleotide sequence ID" value="NC_014833.1"/>
</dbReference>
<feature type="transmembrane region" description="Helical" evidence="7">
    <location>
        <begin position="118"/>
        <end position="139"/>
    </location>
</feature>
<dbReference type="HOGENOM" id="CLU_016047_0_1_9"/>
<keyword evidence="6 7" id="KW-0472">Membrane</keyword>
<dbReference type="OrthoDB" id="2637002at2"/>
<dbReference type="InterPro" id="IPR051393">
    <property type="entry name" value="ABC_transporter_permease"/>
</dbReference>
<accession>E6UC60</accession>
<keyword evidence="3" id="KW-1003">Cell membrane</keyword>
<dbReference type="GO" id="GO:0005886">
    <property type="term" value="C:plasma membrane"/>
    <property type="evidence" value="ECO:0007669"/>
    <property type="project" value="UniProtKB-SubCell"/>
</dbReference>
<feature type="domain" description="ABC transmembrane type-1" evidence="8">
    <location>
        <begin position="114"/>
        <end position="341"/>
    </location>
</feature>
<comment type="similarity">
    <text evidence="7">Belongs to the binding-protein-dependent transport system permease family.</text>
</comment>
<dbReference type="STRING" id="697329.Rumal_2196"/>
<dbReference type="KEGG" id="ral:Rumal_2196"/>
<feature type="transmembrane region" description="Helical" evidence="7">
    <location>
        <begin position="227"/>
        <end position="246"/>
    </location>
</feature>
<dbReference type="Pfam" id="PF00528">
    <property type="entry name" value="BPD_transp_1"/>
    <property type="match status" value="1"/>
</dbReference>
<evidence type="ECO:0000259" key="8">
    <source>
        <dbReference type="PROSITE" id="PS50928"/>
    </source>
</evidence>
<dbReference type="GO" id="GO:0055085">
    <property type="term" value="P:transmembrane transport"/>
    <property type="evidence" value="ECO:0007669"/>
    <property type="project" value="InterPro"/>
</dbReference>
<organism evidence="9 10">
    <name type="scientific">Ruminococcus albus (strain ATCC 27210 / DSM 20455 / JCM 14654 / NCDO 2250 / 7)</name>
    <dbReference type="NCBI Taxonomy" id="697329"/>
    <lineage>
        <taxon>Bacteria</taxon>
        <taxon>Bacillati</taxon>
        <taxon>Bacillota</taxon>
        <taxon>Clostridia</taxon>
        <taxon>Eubacteriales</taxon>
        <taxon>Oscillospiraceae</taxon>
        <taxon>Ruminococcus</taxon>
    </lineage>
</organism>
<keyword evidence="5 7" id="KW-1133">Transmembrane helix</keyword>
<name>E6UC60_RUMA7</name>
<evidence type="ECO:0000256" key="4">
    <source>
        <dbReference type="ARBA" id="ARBA00022692"/>
    </source>
</evidence>
<feature type="transmembrane region" description="Helical" evidence="7">
    <location>
        <begin position="186"/>
        <end position="206"/>
    </location>
</feature>
<dbReference type="AlphaFoldDB" id="E6UC60"/>
<dbReference type="PANTHER" id="PTHR30193">
    <property type="entry name" value="ABC TRANSPORTER PERMEASE PROTEIN"/>
    <property type="match status" value="1"/>
</dbReference>
<keyword evidence="2 7" id="KW-0813">Transport</keyword>
<evidence type="ECO:0000256" key="5">
    <source>
        <dbReference type="ARBA" id="ARBA00022989"/>
    </source>
</evidence>
<dbReference type="Proteomes" id="UP000006919">
    <property type="component" value="Chromosome"/>
</dbReference>
<dbReference type="PANTHER" id="PTHR30193:SF44">
    <property type="entry name" value="LACTOSE TRANSPORT SYSTEM PERMEASE PROTEIN LACF"/>
    <property type="match status" value="1"/>
</dbReference>
<dbReference type="Gene3D" id="1.10.3720.10">
    <property type="entry name" value="MetI-like"/>
    <property type="match status" value="1"/>
</dbReference>
<comment type="subcellular location">
    <subcellularLocation>
        <location evidence="1 7">Cell membrane</location>
        <topology evidence="1 7">Multi-pass membrane protein</topology>
    </subcellularLocation>
</comment>
<dbReference type="InterPro" id="IPR035906">
    <property type="entry name" value="MetI-like_sf"/>
</dbReference>
<feature type="transmembrane region" description="Helical" evidence="7">
    <location>
        <begin position="46"/>
        <end position="65"/>
    </location>
</feature>
<proteinExistence type="inferred from homology"/>
<evidence type="ECO:0000256" key="3">
    <source>
        <dbReference type="ARBA" id="ARBA00022475"/>
    </source>
</evidence>
<evidence type="ECO:0000256" key="2">
    <source>
        <dbReference type="ARBA" id="ARBA00022448"/>
    </source>
</evidence>
<dbReference type="EMBL" id="CP002403">
    <property type="protein sequence ID" value="ADU22682.1"/>
    <property type="molecule type" value="Genomic_DNA"/>
</dbReference>
<dbReference type="SUPFAM" id="SSF161098">
    <property type="entry name" value="MetI-like"/>
    <property type="match status" value="1"/>
</dbReference>
<protein>
    <submittedName>
        <fullName evidence="9">Binding-protein-dependent transport systems inner membrane component</fullName>
    </submittedName>
</protein>
<evidence type="ECO:0000313" key="10">
    <source>
        <dbReference type="Proteomes" id="UP000006919"/>
    </source>
</evidence>
<reference evidence="9 10" key="1">
    <citation type="journal article" date="2011" name="J. Bacteriol.">
        <title>Complete genome of the cellulolytic ruminal bacterium Ruminococcus albus 7.</title>
        <authorList>
            <person name="Suen G."/>
            <person name="Stevenson D.M."/>
            <person name="Bruce D.C."/>
            <person name="Chertkov O."/>
            <person name="Copeland A."/>
            <person name="Cheng J.F."/>
            <person name="Detter C."/>
            <person name="Detter J.C."/>
            <person name="Goodwin L.A."/>
            <person name="Han C.S."/>
            <person name="Hauser L.J."/>
            <person name="Ivanova N.N."/>
            <person name="Kyrpides N.C."/>
            <person name="Land M.L."/>
            <person name="Lapidus A."/>
            <person name="Lucas S."/>
            <person name="Ovchinnikova G."/>
            <person name="Pitluck S."/>
            <person name="Tapia R."/>
            <person name="Woyke T."/>
            <person name="Boyum J."/>
            <person name="Mead D."/>
            <person name="Weimer P.J."/>
        </authorList>
    </citation>
    <scope>NUCLEOTIDE SEQUENCE [LARGE SCALE GENOMIC DNA]</scope>
    <source>
        <strain evidence="10">ATCC 27210 / DSM 20455 / JCM 14654 / NCDO 2250 / 7</strain>
    </source>
</reference>
<dbReference type="PROSITE" id="PS50928">
    <property type="entry name" value="ABC_TM1"/>
    <property type="match status" value="1"/>
</dbReference>
<evidence type="ECO:0000256" key="6">
    <source>
        <dbReference type="ARBA" id="ARBA00023136"/>
    </source>
</evidence>
<keyword evidence="4 7" id="KW-0812">Transmembrane</keyword>
<evidence type="ECO:0000256" key="1">
    <source>
        <dbReference type="ARBA" id="ARBA00004651"/>
    </source>
</evidence>
<evidence type="ECO:0000256" key="7">
    <source>
        <dbReference type="RuleBase" id="RU363032"/>
    </source>
</evidence>
<dbReference type="InterPro" id="IPR000515">
    <property type="entry name" value="MetI-like"/>
</dbReference>
<feature type="transmembrane region" description="Helical" evidence="7">
    <location>
        <begin position="151"/>
        <end position="174"/>
    </location>
</feature>
<dbReference type="CDD" id="cd06261">
    <property type="entry name" value="TM_PBP2"/>
    <property type="match status" value="1"/>
</dbReference>